<dbReference type="AlphaFoldDB" id="W4KBH3"/>
<evidence type="ECO:0000313" key="3">
    <source>
        <dbReference type="Proteomes" id="UP000030671"/>
    </source>
</evidence>
<organism evidence="2 3">
    <name type="scientific">Heterobasidion irregulare (strain TC 32-1)</name>
    <dbReference type="NCBI Taxonomy" id="747525"/>
    <lineage>
        <taxon>Eukaryota</taxon>
        <taxon>Fungi</taxon>
        <taxon>Dikarya</taxon>
        <taxon>Basidiomycota</taxon>
        <taxon>Agaricomycotina</taxon>
        <taxon>Agaricomycetes</taxon>
        <taxon>Russulales</taxon>
        <taxon>Bondarzewiaceae</taxon>
        <taxon>Heterobasidion</taxon>
        <taxon>Heterobasidion annosum species complex</taxon>
    </lineage>
</organism>
<dbReference type="Proteomes" id="UP000030671">
    <property type="component" value="Unassembled WGS sequence"/>
</dbReference>
<feature type="domain" description="CRAL-TRIO" evidence="1">
    <location>
        <begin position="116"/>
        <end position="259"/>
    </location>
</feature>
<accession>W4KBH3</accession>
<dbReference type="InterPro" id="IPR001251">
    <property type="entry name" value="CRAL-TRIO_dom"/>
</dbReference>
<dbReference type="Gene3D" id="3.40.525.10">
    <property type="entry name" value="CRAL-TRIO lipid binding domain"/>
    <property type="match status" value="1"/>
</dbReference>
<dbReference type="InterPro" id="IPR052578">
    <property type="entry name" value="PI_Transfer_CRAL-TRIO"/>
</dbReference>
<name>W4KBH3_HETIT</name>
<dbReference type="GeneID" id="20678795"/>
<dbReference type="KEGG" id="hir:HETIRDRAFT_67076"/>
<dbReference type="eggNOG" id="KOG1470">
    <property type="taxonomic scope" value="Eukaryota"/>
</dbReference>
<dbReference type="OrthoDB" id="75724at2759"/>
<sequence length="324" mass="36781">MLSVDHVPLPRPALPYDATRPGELTASQEEMYAKMLAHFDRPDYALPRAEKGELGEEEQFWLSRECILRYLRATKWHLEPAIVRLEDTLRWRREFGLYDFAPADVEPEAVTGKEIVFGYDTQRRPALYMVPSRQNTDESPRQIQYAVWMLERTLDLAGPGIESIVLMINFADRAKNPSLGTSKTVLNILQSHYPERLGAALILNVPFLINAFFKLISPFIDPLTRTKMKFNPRPVEDGLFDAAQLMKDGGWGGDREFVWDHGKYWPALLKMCAETREAQHERWKALGGKVGISEWDFKRGATDGTGEAVDVFARDAPAEVGAAV</sequence>
<dbReference type="SUPFAM" id="SSF52087">
    <property type="entry name" value="CRAL/TRIO domain"/>
    <property type="match status" value="1"/>
</dbReference>
<dbReference type="PROSITE" id="PS50191">
    <property type="entry name" value="CRAL_TRIO"/>
    <property type="match status" value="1"/>
</dbReference>
<dbReference type="InterPro" id="IPR036273">
    <property type="entry name" value="CRAL/TRIO_N_dom_sf"/>
</dbReference>
<gene>
    <name evidence="2" type="ORF">HETIRDRAFT_67076</name>
</gene>
<dbReference type="PANTHER" id="PTHR45824">
    <property type="entry name" value="GH16843P"/>
    <property type="match status" value="1"/>
</dbReference>
<evidence type="ECO:0000313" key="2">
    <source>
        <dbReference type="EMBL" id="ETW83197.1"/>
    </source>
</evidence>
<dbReference type="HOGENOM" id="CLU_014001_1_1_1"/>
<dbReference type="Pfam" id="PF03765">
    <property type="entry name" value="CRAL_TRIO_N"/>
    <property type="match status" value="1"/>
</dbReference>
<dbReference type="CDD" id="cd00170">
    <property type="entry name" value="SEC14"/>
    <property type="match status" value="1"/>
</dbReference>
<protein>
    <submittedName>
        <fullName evidence="2">Phosphatidylinositol transfer protein</fullName>
    </submittedName>
</protein>
<dbReference type="RefSeq" id="XP_009544704.1">
    <property type="nucleotide sequence ID" value="XM_009546409.1"/>
</dbReference>
<dbReference type="SUPFAM" id="SSF46938">
    <property type="entry name" value="CRAL/TRIO N-terminal domain"/>
    <property type="match status" value="1"/>
</dbReference>
<dbReference type="GO" id="GO:0008526">
    <property type="term" value="F:phosphatidylinositol transfer activity"/>
    <property type="evidence" value="ECO:0007669"/>
    <property type="project" value="TreeGrafter"/>
</dbReference>
<dbReference type="SMART" id="SM01100">
    <property type="entry name" value="CRAL_TRIO_N"/>
    <property type="match status" value="1"/>
</dbReference>
<keyword evidence="3" id="KW-1185">Reference proteome</keyword>
<reference evidence="2 3" key="1">
    <citation type="journal article" date="2012" name="New Phytol.">
        <title>Insight into trade-off between wood decay and parasitism from the genome of a fungal forest pathogen.</title>
        <authorList>
            <person name="Olson A."/>
            <person name="Aerts A."/>
            <person name="Asiegbu F."/>
            <person name="Belbahri L."/>
            <person name="Bouzid O."/>
            <person name="Broberg A."/>
            <person name="Canback B."/>
            <person name="Coutinho P.M."/>
            <person name="Cullen D."/>
            <person name="Dalman K."/>
            <person name="Deflorio G."/>
            <person name="van Diepen L.T."/>
            <person name="Dunand C."/>
            <person name="Duplessis S."/>
            <person name="Durling M."/>
            <person name="Gonthier P."/>
            <person name="Grimwood J."/>
            <person name="Fossdal C.G."/>
            <person name="Hansson D."/>
            <person name="Henrissat B."/>
            <person name="Hietala A."/>
            <person name="Himmelstrand K."/>
            <person name="Hoffmeister D."/>
            <person name="Hogberg N."/>
            <person name="James T.Y."/>
            <person name="Karlsson M."/>
            <person name="Kohler A."/>
            <person name="Kues U."/>
            <person name="Lee Y.H."/>
            <person name="Lin Y.C."/>
            <person name="Lind M."/>
            <person name="Lindquist E."/>
            <person name="Lombard V."/>
            <person name="Lucas S."/>
            <person name="Lunden K."/>
            <person name="Morin E."/>
            <person name="Murat C."/>
            <person name="Park J."/>
            <person name="Raffaello T."/>
            <person name="Rouze P."/>
            <person name="Salamov A."/>
            <person name="Schmutz J."/>
            <person name="Solheim H."/>
            <person name="Stahlberg J."/>
            <person name="Velez H."/>
            <person name="de Vries R.P."/>
            <person name="Wiebenga A."/>
            <person name="Woodward S."/>
            <person name="Yakovlev I."/>
            <person name="Garbelotto M."/>
            <person name="Martin F."/>
            <person name="Grigoriev I.V."/>
            <person name="Stenlid J."/>
        </authorList>
    </citation>
    <scope>NUCLEOTIDE SEQUENCE [LARGE SCALE GENOMIC DNA]</scope>
    <source>
        <strain evidence="2 3">TC 32-1</strain>
    </source>
</reference>
<dbReference type="PANTHER" id="PTHR45824:SF29">
    <property type="entry name" value="GH16843P"/>
    <property type="match status" value="1"/>
</dbReference>
<dbReference type="Pfam" id="PF00650">
    <property type="entry name" value="CRAL_TRIO"/>
    <property type="match status" value="1"/>
</dbReference>
<evidence type="ECO:0000259" key="1">
    <source>
        <dbReference type="PROSITE" id="PS50191"/>
    </source>
</evidence>
<dbReference type="InParanoid" id="W4KBH3"/>
<dbReference type="InterPro" id="IPR011074">
    <property type="entry name" value="CRAL/TRIO_N_dom"/>
</dbReference>
<dbReference type="InterPro" id="IPR036865">
    <property type="entry name" value="CRAL-TRIO_dom_sf"/>
</dbReference>
<proteinExistence type="predicted"/>
<dbReference type="SMART" id="SM00516">
    <property type="entry name" value="SEC14"/>
    <property type="match status" value="1"/>
</dbReference>
<dbReference type="EMBL" id="KI925457">
    <property type="protein sequence ID" value="ETW83197.1"/>
    <property type="molecule type" value="Genomic_DNA"/>
</dbReference>